<dbReference type="OrthoDB" id="128867at2759"/>
<keyword evidence="6" id="KW-1185">Reference proteome</keyword>
<evidence type="ECO:0000256" key="1">
    <source>
        <dbReference type="ARBA" id="ARBA00022574"/>
    </source>
</evidence>
<dbReference type="SUPFAM" id="SSF69322">
    <property type="entry name" value="Tricorn protease domain 2"/>
    <property type="match status" value="1"/>
</dbReference>
<dbReference type="OMA" id="IRGWSLH"/>
<gene>
    <name evidence="5" type="ORF">SERLA73DRAFT_91858</name>
</gene>
<proteinExistence type="predicted"/>
<dbReference type="EMBL" id="GL945481">
    <property type="protein sequence ID" value="EGN98473.1"/>
    <property type="molecule type" value="Genomic_DNA"/>
</dbReference>
<dbReference type="AlphaFoldDB" id="F8Q001"/>
<evidence type="ECO:0000256" key="4">
    <source>
        <dbReference type="SAM" id="MobiDB-lite"/>
    </source>
</evidence>
<dbReference type="STRING" id="936435.F8Q001"/>
<protein>
    <recommendedName>
        <fullName evidence="7">WD40 repeat-like protein</fullName>
    </recommendedName>
</protein>
<feature type="repeat" description="WD" evidence="3">
    <location>
        <begin position="340"/>
        <end position="373"/>
    </location>
</feature>
<evidence type="ECO:0008006" key="7">
    <source>
        <dbReference type="Google" id="ProtNLM"/>
    </source>
</evidence>
<dbReference type="PANTHER" id="PTHR44472">
    <property type="entry name" value="DDB1- AND CUL4-ASSOCIATED FACTOR 4-RELATED"/>
    <property type="match status" value="1"/>
</dbReference>
<accession>F8Q001</accession>
<evidence type="ECO:0000313" key="5">
    <source>
        <dbReference type="EMBL" id="EGN98473.1"/>
    </source>
</evidence>
<dbReference type="PANTHER" id="PTHR44472:SF1">
    <property type="entry name" value="DDB1 AND CUL4 ASSOCIATED FACTOR 4"/>
    <property type="match status" value="1"/>
</dbReference>
<evidence type="ECO:0000256" key="3">
    <source>
        <dbReference type="PROSITE-ProRule" id="PRU00221"/>
    </source>
</evidence>
<dbReference type="Proteomes" id="UP000008063">
    <property type="component" value="Unassembled WGS sequence"/>
</dbReference>
<name>F8Q001_SERL3</name>
<dbReference type="InterPro" id="IPR052254">
    <property type="entry name" value="CUL4-DDB1_E3_ligase_receptor"/>
</dbReference>
<dbReference type="HOGENOM" id="CLU_049928_0_0_1"/>
<dbReference type="PROSITE" id="PS50082">
    <property type="entry name" value="WD_REPEATS_2"/>
    <property type="match status" value="1"/>
</dbReference>
<evidence type="ECO:0000256" key="2">
    <source>
        <dbReference type="ARBA" id="ARBA00022737"/>
    </source>
</evidence>
<keyword evidence="2" id="KW-0677">Repeat</keyword>
<reference evidence="6" key="1">
    <citation type="journal article" date="2011" name="Science">
        <title>The plant cell wall-decomposing machinery underlies the functional diversity of forest fungi.</title>
        <authorList>
            <person name="Eastwood D.C."/>
            <person name="Floudas D."/>
            <person name="Binder M."/>
            <person name="Majcherczyk A."/>
            <person name="Schneider P."/>
            <person name="Aerts A."/>
            <person name="Asiegbu F.O."/>
            <person name="Baker S.E."/>
            <person name="Barry K."/>
            <person name="Bendiksby M."/>
            <person name="Blumentritt M."/>
            <person name="Coutinho P.M."/>
            <person name="Cullen D."/>
            <person name="de Vries R.P."/>
            <person name="Gathman A."/>
            <person name="Goodell B."/>
            <person name="Henrissat B."/>
            <person name="Ihrmark K."/>
            <person name="Kauserud H."/>
            <person name="Kohler A."/>
            <person name="LaButti K."/>
            <person name="Lapidus A."/>
            <person name="Lavin J.L."/>
            <person name="Lee Y.-H."/>
            <person name="Lindquist E."/>
            <person name="Lilly W."/>
            <person name="Lucas S."/>
            <person name="Morin E."/>
            <person name="Murat C."/>
            <person name="Oguiza J.A."/>
            <person name="Park J."/>
            <person name="Pisabarro A.G."/>
            <person name="Riley R."/>
            <person name="Rosling A."/>
            <person name="Salamov A."/>
            <person name="Schmidt O."/>
            <person name="Schmutz J."/>
            <person name="Skrede I."/>
            <person name="Stenlid J."/>
            <person name="Wiebenga A."/>
            <person name="Xie X."/>
            <person name="Kuees U."/>
            <person name="Hibbett D.S."/>
            <person name="Hoffmeister D."/>
            <person name="Hoegberg N."/>
            <person name="Martin F."/>
            <person name="Grigoriev I.V."/>
            <person name="Watkinson S.C."/>
        </authorList>
    </citation>
    <scope>NUCLEOTIDE SEQUENCE [LARGE SCALE GENOMIC DNA]</scope>
    <source>
        <strain evidence="6">strain S7.3</strain>
    </source>
</reference>
<sequence length="440" mass="48924">MPRELPGFYWDAERNRYFPISSKPKPKIDTGLANSERPVRPLPATSSDDSDRSSKRRRRSTHYHVTESVRSSTRGIDKERGAQCVNSDIAMNSYTERAYQHNVPNFLTVEKSHQTTSIDGRILSFLGDSRGWLYSFSADEGRDALGFYSTQGWTPEFNLPSTISSISISGSRCAATSFGPNCKILLQALDTSNVHVIKPGDHLVHDIWTSSLRGSELVLGANKQAVVFKGIDDPSNMRFLKTHSDVFAVQQEENLVYTGSRNGAISRFDLRIDTPKGQNLLDDVFLSPTNSITNLRIVREWQLLVGNIDGSLGTYDLRYSRGRTPLMTFAGNVNSWTIATALDVDPAEEFIFASAQDSRIRAWSLRTGELIHPSLSSTTSTSAGPSSPSSPINWITNPFETAFTSPVQALQVAEEKEGMCLWATSGQHLYKYHLGQRIVF</sequence>
<evidence type="ECO:0000313" key="6">
    <source>
        <dbReference type="Proteomes" id="UP000008063"/>
    </source>
</evidence>
<dbReference type="InterPro" id="IPR015943">
    <property type="entry name" value="WD40/YVTN_repeat-like_dom_sf"/>
</dbReference>
<feature type="region of interest" description="Disordered" evidence="4">
    <location>
        <begin position="19"/>
        <end position="76"/>
    </location>
</feature>
<keyword evidence="1 3" id="KW-0853">WD repeat</keyword>
<dbReference type="Gene3D" id="2.130.10.10">
    <property type="entry name" value="YVTN repeat-like/Quinoprotein amine dehydrogenase"/>
    <property type="match status" value="1"/>
</dbReference>
<dbReference type="InParanoid" id="F8Q001"/>
<dbReference type="InterPro" id="IPR001680">
    <property type="entry name" value="WD40_rpt"/>
</dbReference>
<organism evidence="6">
    <name type="scientific">Serpula lacrymans var. lacrymans (strain S7.3)</name>
    <name type="common">Dry rot fungus</name>
    <dbReference type="NCBI Taxonomy" id="936435"/>
    <lineage>
        <taxon>Eukaryota</taxon>
        <taxon>Fungi</taxon>
        <taxon>Dikarya</taxon>
        <taxon>Basidiomycota</taxon>
        <taxon>Agaricomycotina</taxon>
        <taxon>Agaricomycetes</taxon>
        <taxon>Agaricomycetidae</taxon>
        <taxon>Boletales</taxon>
        <taxon>Coniophorineae</taxon>
        <taxon>Serpulaceae</taxon>
        <taxon>Serpula</taxon>
    </lineage>
</organism>